<organism evidence="1 2">
    <name type="scientific">Xanthocytophaga agilis</name>
    <dbReference type="NCBI Taxonomy" id="3048010"/>
    <lineage>
        <taxon>Bacteria</taxon>
        <taxon>Pseudomonadati</taxon>
        <taxon>Bacteroidota</taxon>
        <taxon>Cytophagia</taxon>
        <taxon>Cytophagales</taxon>
        <taxon>Rhodocytophagaceae</taxon>
        <taxon>Xanthocytophaga</taxon>
    </lineage>
</organism>
<reference evidence="1" key="1">
    <citation type="submission" date="2023-05" db="EMBL/GenBank/DDBJ databases">
        <authorList>
            <person name="Zhang X."/>
        </authorList>
    </citation>
    <scope>NUCLEOTIDE SEQUENCE</scope>
    <source>
        <strain evidence="1">BD1B2-1</strain>
    </source>
</reference>
<dbReference type="RefSeq" id="WP_314511078.1">
    <property type="nucleotide sequence ID" value="NZ_JASJOU010000003.1"/>
</dbReference>
<gene>
    <name evidence="1" type="ORF">QNI22_13010</name>
</gene>
<evidence type="ECO:0000313" key="1">
    <source>
        <dbReference type="EMBL" id="MDJ1501579.1"/>
    </source>
</evidence>
<name>A0AAE3R561_9BACT</name>
<protein>
    <submittedName>
        <fullName evidence="1">Uncharacterized protein</fullName>
    </submittedName>
</protein>
<accession>A0AAE3R561</accession>
<dbReference type="Proteomes" id="UP001232063">
    <property type="component" value="Unassembled WGS sequence"/>
</dbReference>
<sequence>MANGKASSVLRSELITSLKEIEGLIDKDESYHTCILYLKTIIEHVVEAISQSEAGKNESVIALKLNTLTTLHTILENIETEKPSTDSASLFFIYLSAKAYTTIVSFTRAI</sequence>
<keyword evidence="2" id="KW-1185">Reference proteome</keyword>
<evidence type="ECO:0000313" key="2">
    <source>
        <dbReference type="Proteomes" id="UP001232063"/>
    </source>
</evidence>
<proteinExistence type="predicted"/>
<dbReference type="AlphaFoldDB" id="A0AAE3R561"/>
<comment type="caution">
    <text evidence="1">The sequence shown here is derived from an EMBL/GenBank/DDBJ whole genome shotgun (WGS) entry which is preliminary data.</text>
</comment>
<dbReference type="EMBL" id="JASJOU010000003">
    <property type="protein sequence ID" value="MDJ1501579.1"/>
    <property type="molecule type" value="Genomic_DNA"/>
</dbReference>